<dbReference type="GO" id="GO:0046872">
    <property type="term" value="F:metal ion binding"/>
    <property type="evidence" value="ECO:0007669"/>
    <property type="project" value="UniProtKB-KW"/>
</dbReference>
<dbReference type="Proteomes" id="UP000054466">
    <property type="component" value="Unassembled WGS sequence"/>
</dbReference>
<dbReference type="PRINTS" id="PR00415">
    <property type="entry name" value="ACONITASE"/>
</dbReference>
<dbReference type="InterPro" id="IPR001030">
    <property type="entry name" value="Acoase/IPM_deHydtase_lsu_aba"/>
</dbReference>
<dbReference type="InterPro" id="IPR050067">
    <property type="entry name" value="IPM_dehydratase_rel_enz"/>
</dbReference>
<dbReference type="InterPro" id="IPR036008">
    <property type="entry name" value="Aconitase_4Fe-4S_dom"/>
</dbReference>
<dbReference type="Gene3D" id="3.30.499.10">
    <property type="entry name" value="Aconitase, domain 3"/>
    <property type="match status" value="2"/>
</dbReference>
<dbReference type="PANTHER" id="PTHR43822:SF2">
    <property type="entry name" value="HOMOACONITASE, MITOCHONDRIAL"/>
    <property type="match status" value="1"/>
</dbReference>
<dbReference type="InterPro" id="IPR015931">
    <property type="entry name" value="Acnase/IPM_dHydase_lsu_aba_1/3"/>
</dbReference>
<dbReference type="STRING" id="569365.A0A0D2C3I1"/>
<keyword evidence="4" id="KW-0411">Iron-sulfur</keyword>
<dbReference type="Pfam" id="PF00694">
    <property type="entry name" value="Aconitase_C"/>
    <property type="match status" value="1"/>
</dbReference>
<proteinExistence type="inferred from homology"/>
<feature type="domain" description="Aconitase A/isopropylmalate dehydratase small subunit swivel" evidence="7">
    <location>
        <begin position="680"/>
        <end position="742"/>
    </location>
</feature>
<gene>
    <name evidence="8" type="ORF">PV07_08933</name>
</gene>
<evidence type="ECO:0000259" key="6">
    <source>
        <dbReference type="Pfam" id="PF00330"/>
    </source>
</evidence>
<dbReference type="EMBL" id="KN847044">
    <property type="protein sequence ID" value="KIW25783.1"/>
    <property type="molecule type" value="Genomic_DNA"/>
</dbReference>
<dbReference type="InterPro" id="IPR000573">
    <property type="entry name" value="AconitaseA/IPMdHydase_ssu_swvl"/>
</dbReference>
<evidence type="ECO:0000256" key="4">
    <source>
        <dbReference type="ARBA" id="ARBA00023014"/>
    </source>
</evidence>
<evidence type="ECO:0000313" key="9">
    <source>
        <dbReference type="Proteomes" id="UP000054466"/>
    </source>
</evidence>
<dbReference type="VEuPathDB" id="FungiDB:PV07_08933"/>
<evidence type="ECO:0000256" key="5">
    <source>
        <dbReference type="ARBA" id="ARBA00023239"/>
    </source>
</evidence>
<evidence type="ECO:0000256" key="3">
    <source>
        <dbReference type="ARBA" id="ARBA00023004"/>
    </source>
</evidence>
<dbReference type="SUPFAM" id="SSF52016">
    <property type="entry name" value="LeuD/IlvD-like"/>
    <property type="match status" value="1"/>
</dbReference>
<dbReference type="GeneID" id="27348127"/>
<protein>
    <recommendedName>
        <fullName evidence="10">Aconitate hydratase</fullName>
    </recommendedName>
</protein>
<organism evidence="8 9">
    <name type="scientific">Cladophialophora immunda</name>
    <dbReference type="NCBI Taxonomy" id="569365"/>
    <lineage>
        <taxon>Eukaryota</taxon>
        <taxon>Fungi</taxon>
        <taxon>Dikarya</taxon>
        <taxon>Ascomycota</taxon>
        <taxon>Pezizomycotina</taxon>
        <taxon>Eurotiomycetes</taxon>
        <taxon>Chaetothyriomycetidae</taxon>
        <taxon>Chaetothyriales</taxon>
        <taxon>Herpotrichiellaceae</taxon>
        <taxon>Cladophialophora</taxon>
    </lineage>
</organism>
<keyword evidence="2" id="KW-0479">Metal-binding</keyword>
<dbReference type="Pfam" id="PF00330">
    <property type="entry name" value="Aconitase"/>
    <property type="match status" value="1"/>
</dbReference>
<keyword evidence="9" id="KW-1185">Reference proteome</keyword>
<evidence type="ECO:0000256" key="2">
    <source>
        <dbReference type="ARBA" id="ARBA00022723"/>
    </source>
</evidence>
<evidence type="ECO:0000259" key="7">
    <source>
        <dbReference type="Pfam" id="PF00694"/>
    </source>
</evidence>
<reference evidence="8 9" key="1">
    <citation type="submission" date="2015-01" db="EMBL/GenBank/DDBJ databases">
        <title>The Genome Sequence of Cladophialophora immunda CBS83496.</title>
        <authorList>
            <consortium name="The Broad Institute Genomics Platform"/>
            <person name="Cuomo C."/>
            <person name="de Hoog S."/>
            <person name="Gorbushina A."/>
            <person name="Stielow B."/>
            <person name="Teixiera M."/>
            <person name="Abouelleil A."/>
            <person name="Chapman S.B."/>
            <person name="Priest M."/>
            <person name="Young S.K."/>
            <person name="Wortman J."/>
            <person name="Nusbaum C."/>
            <person name="Birren B."/>
        </authorList>
    </citation>
    <scope>NUCLEOTIDE SEQUENCE [LARGE SCALE GENOMIC DNA]</scope>
    <source>
        <strain evidence="8 9">CBS 83496</strain>
    </source>
</reference>
<name>A0A0D2C3I1_9EURO</name>
<accession>A0A0D2C3I1</accession>
<dbReference type="HOGENOM" id="CLU_006714_3_3_1"/>
<dbReference type="InterPro" id="IPR015928">
    <property type="entry name" value="Aconitase/3IPM_dehydase_swvl"/>
</dbReference>
<dbReference type="GO" id="GO:0170038">
    <property type="term" value="P:proteinogenic amino acid biosynthetic process"/>
    <property type="evidence" value="ECO:0007669"/>
    <property type="project" value="UniProtKB-ARBA"/>
</dbReference>
<evidence type="ECO:0000256" key="1">
    <source>
        <dbReference type="ARBA" id="ARBA00007185"/>
    </source>
</evidence>
<dbReference type="CDD" id="cd01577">
    <property type="entry name" value="IPMI_Swivel"/>
    <property type="match status" value="1"/>
</dbReference>
<keyword evidence="3" id="KW-0408">Iron</keyword>
<dbReference type="GO" id="GO:0051536">
    <property type="term" value="F:iron-sulfur cluster binding"/>
    <property type="evidence" value="ECO:0007669"/>
    <property type="project" value="UniProtKB-KW"/>
</dbReference>
<dbReference type="InterPro" id="IPR033940">
    <property type="entry name" value="IPMI_Swivel"/>
</dbReference>
<sequence>MEISTNNPILVSIPLDLEGSPVARFLADAVKILRESRKIEIHVTDTASPDARRIRSSTIIEGLRELASILAATGHGPESDMLEVVVERGLERKELGGLGLNCSQILGEGDIKELLFLVEAWLESLNSQERTHRSVRPGLQTRQATVRPMTLAEKIFVHHMAGGCPGRGVQEGDVITVAVDWVVTSEAGWFAMSKTFDEMKATEIWRNDRFWIAGDHVVDPRINHLPNVKALIEASEKAKTDFKLTEYQGMNFTIMHTEFVRERAEPGMIVIGADSHTCSAGAVGCLAIGLGVADVMIPLVTGQTWFKVPQSILISFVGAPRFGVGGKDVILHILGELKRNTVAADRIVEFSGPGARFLSIDARFAICNMCTEFGAITGVFVPDEITLDYVSRRRRKRNKSNSVYFRPDEGAVYSAKFEIDLASVQHTIALYPSPDNVVPIGERRDMVFDGVFLGACTTTEEDLVLAGRVLQAGLRRGLKPVRRGKRHVVPGSLPIMDKLQRLGLLEVYEAAGFTRGVPGCSFCVGMGADKAGPGETWLSSQNRNFKNRMGPGSFGNITSAAVVAASSFSMCLTDPAPLLDDIKRGMDQEDLQHVEGMGFLSVKYQEPFVGSQEDAASSCASPAANSEDGAERRTDAVKSRIIRLGDFVDTDALAPAEYLMSAQDDEELGDHCMEHTYPEFRDRVRGGQQVVVGGHAFGCGSSREQAVRALKGLGVQAVIARSFSFIYGRNQPSLGLLGITLADDRFYALAKDNESIEVDIQSRVVKVSGTEFPFVLTDIEYQLTVNKGLQEMYKVYGKDIWKQATAEASPARQLGGLIDERAHVGGGGEALAW</sequence>
<feature type="domain" description="Aconitase/3-isopropylmalate dehydratase large subunit alpha/beta/alpha" evidence="6">
    <location>
        <begin position="179"/>
        <end position="568"/>
    </location>
</feature>
<dbReference type="SUPFAM" id="SSF53732">
    <property type="entry name" value="Aconitase iron-sulfur domain"/>
    <property type="match status" value="1"/>
</dbReference>
<keyword evidence="5" id="KW-0456">Lyase</keyword>
<dbReference type="AlphaFoldDB" id="A0A0D2C3I1"/>
<dbReference type="Gene3D" id="3.20.19.10">
    <property type="entry name" value="Aconitase, domain 4"/>
    <property type="match status" value="1"/>
</dbReference>
<evidence type="ECO:0000313" key="8">
    <source>
        <dbReference type="EMBL" id="KIW25783.1"/>
    </source>
</evidence>
<dbReference type="OrthoDB" id="419183at2759"/>
<dbReference type="RefSeq" id="XP_016245999.1">
    <property type="nucleotide sequence ID" value="XM_016396143.1"/>
</dbReference>
<comment type="similarity">
    <text evidence="1">Belongs to the aconitase/IPM isomerase family.</text>
</comment>
<evidence type="ECO:0008006" key="10">
    <source>
        <dbReference type="Google" id="ProtNLM"/>
    </source>
</evidence>
<dbReference type="GO" id="GO:0170034">
    <property type="term" value="P:L-amino acid biosynthetic process"/>
    <property type="evidence" value="ECO:0007669"/>
    <property type="project" value="UniProtKB-ARBA"/>
</dbReference>
<dbReference type="GO" id="GO:0016829">
    <property type="term" value="F:lyase activity"/>
    <property type="evidence" value="ECO:0007669"/>
    <property type="project" value="UniProtKB-KW"/>
</dbReference>
<dbReference type="PANTHER" id="PTHR43822">
    <property type="entry name" value="HOMOACONITASE, MITOCHONDRIAL-RELATED"/>
    <property type="match status" value="1"/>
</dbReference>